<proteinExistence type="predicted"/>
<dbReference type="CDD" id="cd01650">
    <property type="entry name" value="RT_nLTR_like"/>
    <property type="match status" value="1"/>
</dbReference>
<gene>
    <name evidence="3" type="primary">LOC120273727</name>
</gene>
<dbReference type="PROSITE" id="PS50878">
    <property type="entry name" value="RT_POL"/>
    <property type="match status" value="1"/>
</dbReference>
<dbReference type="AlphaFoldDB" id="A0AB40C916"/>
<feature type="domain" description="Reverse transcriptase" evidence="1">
    <location>
        <begin position="236"/>
        <end position="513"/>
    </location>
</feature>
<dbReference type="Pfam" id="PF13966">
    <property type="entry name" value="zf-RVT"/>
    <property type="match status" value="1"/>
</dbReference>
<name>A0AB40C916_DIOCR</name>
<evidence type="ECO:0000259" key="1">
    <source>
        <dbReference type="PROSITE" id="PS50878"/>
    </source>
</evidence>
<dbReference type="Proteomes" id="UP001515500">
    <property type="component" value="Chromosome 12"/>
</dbReference>
<dbReference type="PANTHER" id="PTHR33116">
    <property type="entry name" value="REVERSE TRANSCRIPTASE ZINC-BINDING DOMAIN-CONTAINING PROTEIN-RELATED-RELATED"/>
    <property type="match status" value="1"/>
</dbReference>
<organism evidence="2 3">
    <name type="scientific">Dioscorea cayennensis subsp. rotundata</name>
    <name type="common">White Guinea yam</name>
    <name type="synonym">Dioscorea rotundata</name>
    <dbReference type="NCBI Taxonomy" id="55577"/>
    <lineage>
        <taxon>Eukaryota</taxon>
        <taxon>Viridiplantae</taxon>
        <taxon>Streptophyta</taxon>
        <taxon>Embryophyta</taxon>
        <taxon>Tracheophyta</taxon>
        <taxon>Spermatophyta</taxon>
        <taxon>Magnoliopsida</taxon>
        <taxon>Liliopsida</taxon>
        <taxon>Dioscoreales</taxon>
        <taxon>Dioscoreaceae</taxon>
        <taxon>Dioscorea</taxon>
    </lineage>
</organism>
<evidence type="ECO:0000313" key="3">
    <source>
        <dbReference type="RefSeq" id="XP_039136365.1"/>
    </source>
</evidence>
<dbReference type="Pfam" id="PF00078">
    <property type="entry name" value="RVT_1"/>
    <property type="match status" value="1"/>
</dbReference>
<dbReference type="RefSeq" id="XP_039136365.1">
    <property type="nucleotide sequence ID" value="XM_039280431.1"/>
</dbReference>
<dbReference type="PANTHER" id="PTHR33116:SF78">
    <property type="entry name" value="OS12G0587133 PROTEIN"/>
    <property type="match status" value="1"/>
</dbReference>
<dbReference type="InterPro" id="IPR026960">
    <property type="entry name" value="RVT-Znf"/>
</dbReference>
<dbReference type="SUPFAM" id="SSF56672">
    <property type="entry name" value="DNA/RNA polymerases"/>
    <property type="match status" value="1"/>
</dbReference>
<dbReference type="GeneID" id="120273727"/>
<evidence type="ECO:0000313" key="2">
    <source>
        <dbReference type="Proteomes" id="UP001515500"/>
    </source>
</evidence>
<keyword evidence="2" id="KW-1185">Reference proteome</keyword>
<dbReference type="InterPro" id="IPR000477">
    <property type="entry name" value="RT_dom"/>
</dbReference>
<protein>
    <submittedName>
        <fullName evidence="3">Uncharacterized protein LOC120273727</fullName>
    </submittedName>
</protein>
<accession>A0AB40C916</accession>
<sequence length="978" mass="111082">MVVVVDGFSDLVAGWWAGPNPRGCGAFVLSKKLAWLRDQLRRWSKESFGSIKLRKLALLHDLEMIDIIKESRCLSPEEIIQERGITESLAVIRRQEEVYWKQRSRLQWLNEGDENTRYFHAVANGRKNINFIPSINGGSGSISDAKDIGRVFEQRFREIFGKRRNFRFMVDLGNLLRHKPFVDLSSLELPFTLEEVRRAVFDLGSDKAPGPDGFPMHFFKSHWEIVKGEIMQLCQDFFTGTANLERINWACIVLIPKVLSPTNPGDYHPISLINSSLKILSKLLASRLSLVMDSLVDNAQSAFLKGRYILDNIAIAEETIFSIHKRRLKGHILKVDFAKAFDSVDWDFLLELLKVRGFGPNWLRWISTILSSSKASILINGSPSGYVRYQRGLRQGDPLSPLLFVLVSDVLCTMFDNALKSKILVGVPLGEQGCVCNLHYADDLLVLTVGGAEDLRVIKLILLVFEGLSGLETNFSKTCLYTTNLHQLPQMCEAKTVNCDVGLLPVTYLGLPVSGRRPRKQDWEGLIAKVRGRLSSWKSSYISIGGRLTLVNSVLSAVPTYWMSLYKLPTWVIKEIDRIRRDFLWSGPDIDHPGCRLVAWRNICRAKEQGGWGILELSSFNLALLGKWRWKLLNDPHWGGTKILRFNYNVTTWDLFKSPNGRVSFFWSGVSRRLPAFRGCVSVQIKEGSTTLFWKDRWLNGTAPMYIWPEEFLASPSPNGTVREFVSLLGRPPFANYPGVEQLRSSSNVLTESDRDLKVWGLTANGSFSVKSFYCLLNDRGLRCPLATSFWKGPCPRKVNIFNWLAWKNKILSLENLARRRCNRLPTDTCVLCHSDTESADHLFLKCRFSREVWSLFSRFLMLPELPLSMGSLWSDWRAALRPAVRGLGDWVVKAFVWSIWLTRNDYIFADKCVYPHVVMKKTAHLMLSWFSAAPDGLRVKLEDPISSIRRSLEFAGPLAAGVEATPSIEVVQTSGEE</sequence>
<reference evidence="3" key="1">
    <citation type="submission" date="2025-08" db="UniProtKB">
        <authorList>
            <consortium name="RefSeq"/>
        </authorList>
    </citation>
    <scope>IDENTIFICATION</scope>
</reference>
<dbReference type="InterPro" id="IPR043502">
    <property type="entry name" value="DNA/RNA_pol_sf"/>
</dbReference>